<dbReference type="InterPro" id="IPR008967">
    <property type="entry name" value="p53-like_TF_DNA-bd_sf"/>
</dbReference>
<dbReference type="SUPFAM" id="SSF49417">
    <property type="entry name" value="p53-like transcription factors"/>
    <property type="match status" value="1"/>
</dbReference>
<name>A0A1I7V3R7_9PELO</name>
<evidence type="ECO:0000313" key="8">
    <source>
        <dbReference type="Proteomes" id="UP000095282"/>
    </source>
</evidence>
<proteinExistence type="predicted"/>
<comment type="subcellular location">
    <subcellularLocation>
        <location evidence="5">Nucleus</location>
    </subcellularLocation>
</comment>
<keyword evidence="4 5" id="KW-0539">Nucleus</keyword>
<keyword evidence="8" id="KW-1185">Reference proteome</keyword>
<comment type="caution">
    <text evidence="5">Lacks conserved residue(s) required for the propagation of feature annotation.</text>
</comment>
<protein>
    <submittedName>
        <fullName evidence="9">T-box domain-containing protein</fullName>
    </submittedName>
</protein>
<evidence type="ECO:0000256" key="2">
    <source>
        <dbReference type="ARBA" id="ARBA00023125"/>
    </source>
</evidence>
<dbReference type="InterPro" id="IPR036960">
    <property type="entry name" value="T-box_sf"/>
</dbReference>
<dbReference type="AlphaFoldDB" id="A0A1I7V3R7"/>
<evidence type="ECO:0000256" key="1">
    <source>
        <dbReference type="ARBA" id="ARBA00023015"/>
    </source>
</evidence>
<dbReference type="GO" id="GO:0005634">
    <property type="term" value="C:nucleus"/>
    <property type="evidence" value="ECO:0007669"/>
    <property type="project" value="UniProtKB-SubCell"/>
</dbReference>
<evidence type="ECO:0000256" key="6">
    <source>
        <dbReference type="SAM" id="MobiDB-lite"/>
    </source>
</evidence>
<feature type="region of interest" description="Disordered" evidence="6">
    <location>
        <begin position="334"/>
        <end position="365"/>
    </location>
</feature>
<dbReference type="Pfam" id="PF00907">
    <property type="entry name" value="T-box"/>
    <property type="match status" value="1"/>
</dbReference>
<dbReference type="PROSITE" id="PS50252">
    <property type="entry name" value="TBOX_3"/>
    <property type="match status" value="1"/>
</dbReference>
<dbReference type="GO" id="GO:0045893">
    <property type="term" value="P:positive regulation of DNA-templated transcription"/>
    <property type="evidence" value="ECO:0007669"/>
    <property type="project" value="InterPro"/>
</dbReference>
<sequence>MDSFFTVEIKQEDIGTATIKIEQDIEMDPFSTVQIKEEPIDTATIKMDPFSTAEVKQEPVDTVKDMKHDIKTDPFYTAEIKQEPEDTVAVKMVQDIKPLQNVKKNRVTKQKDPNLTTIKAEPMDTYDIKIEPVDTFDVKMEPLVTVKEEIEPIDTSDIENEPMETTEEERIVTVTAWKPSQWETTGIKSITVTTQRSRPKPQFGFVVTGLCPEERYRFLMKLELVDCYKYKYRADLGMFCRQSIEEMTPEQKQPAYVEHHLELMLGSFWTSIPIVFSEMFLSTAKKCKSDTFKVLTRRAYKASLVIKNEDGTILKEFCDPIHSFVIVSDPARNYEKETEKAKSGTKRSNEGDGTPAQKKTKMDNC</sequence>
<evidence type="ECO:0000259" key="7">
    <source>
        <dbReference type="PROSITE" id="PS50252"/>
    </source>
</evidence>
<evidence type="ECO:0000256" key="3">
    <source>
        <dbReference type="ARBA" id="ARBA00023163"/>
    </source>
</evidence>
<keyword evidence="1" id="KW-0805">Transcription regulation</keyword>
<dbReference type="GO" id="GO:0003700">
    <property type="term" value="F:DNA-binding transcription factor activity"/>
    <property type="evidence" value="ECO:0007669"/>
    <property type="project" value="InterPro"/>
</dbReference>
<feature type="compositionally biased region" description="Basic and acidic residues" evidence="6">
    <location>
        <begin position="334"/>
        <end position="350"/>
    </location>
</feature>
<keyword evidence="3" id="KW-0804">Transcription</keyword>
<dbReference type="WBParaSite" id="Csp11.Scaffold630.g22096.t1">
    <property type="protein sequence ID" value="Csp11.Scaffold630.g22096.t1"/>
    <property type="gene ID" value="Csp11.Scaffold630.g22096"/>
</dbReference>
<organism evidence="8 9">
    <name type="scientific">Caenorhabditis tropicalis</name>
    <dbReference type="NCBI Taxonomy" id="1561998"/>
    <lineage>
        <taxon>Eukaryota</taxon>
        <taxon>Metazoa</taxon>
        <taxon>Ecdysozoa</taxon>
        <taxon>Nematoda</taxon>
        <taxon>Chromadorea</taxon>
        <taxon>Rhabditida</taxon>
        <taxon>Rhabditina</taxon>
        <taxon>Rhabditomorpha</taxon>
        <taxon>Rhabditoidea</taxon>
        <taxon>Rhabditidae</taxon>
        <taxon>Peloderinae</taxon>
        <taxon>Caenorhabditis</taxon>
    </lineage>
</organism>
<evidence type="ECO:0000313" key="9">
    <source>
        <dbReference type="WBParaSite" id="Csp11.Scaffold630.g22096.t1"/>
    </source>
</evidence>
<feature type="domain" description="T-box" evidence="7">
    <location>
        <begin position="171"/>
        <end position="328"/>
    </location>
</feature>
<accession>A0A1I7V3R7</accession>
<dbReference type="InterPro" id="IPR046360">
    <property type="entry name" value="T-box_DNA-bd"/>
</dbReference>
<dbReference type="Proteomes" id="UP000095282">
    <property type="component" value="Unplaced"/>
</dbReference>
<evidence type="ECO:0000256" key="5">
    <source>
        <dbReference type="PROSITE-ProRule" id="PRU00201"/>
    </source>
</evidence>
<dbReference type="Gene3D" id="2.60.40.820">
    <property type="entry name" value="Transcription factor, T-box"/>
    <property type="match status" value="1"/>
</dbReference>
<reference evidence="9" key="1">
    <citation type="submission" date="2016-11" db="UniProtKB">
        <authorList>
            <consortium name="WormBaseParasite"/>
        </authorList>
    </citation>
    <scope>IDENTIFICATION</scope>
</reference>
<keyword evidence="2 5" id="KW-0238">DNA-binding</keyword>
<evidence type="ECO:0000256" key="4">
    <source>
        <dbReference type="ARBA" id="ARBA00023242"/>
    </source>
</evidence>
<dbReference type="GO" id="GO:0003677">
    <property type="term" value="F:DNA binding"/>
    <property type="evidence" value="ECO:0007669"/>
    <property type="project" value="UniProtKB-UniRule"/>
</dbReference>